<reference evidence="1 2" key="1">
    <citation type="submission" date="2017-01" db="EMBL/GenBank/DDBJ databases">
        <authorList>
            <person name="Varghese N."/>
            <person name="Submissions S."/>
        </authorList>
    </citation>
    <scope>NUCLEOTIDE SEQUENCE [LARGE SCALE GENOMIC DNA]</scope>
    <source>
        <strain evidence="1 2">RUG2-6</strain>
    </source>
</reference>
<dbReference type="InterPro" id="IPR006448">
    <property type="entry name" value="Phage_term_ssu_P27"/>
</dbReference>
<proteinExistence type="predicted"/>
<evidence type="ECO:0000313" key="2">
    <source>
        <dbReference type="Proteomes" id="UP000185829"/>
    </source>
</evidence>
<dbReference type="Pfam" id="PF05119">
    <property type="entry name" value="Terminase_4"/>
    <property type="match status" value="1"/>
</dbReference>
<dbReference type="RefSeq" id="WP_076369098.1">
    <property type="nucleotide sequence ID" value="NZ_FTMX01000005.1"/>
</dbReference>
<name>A0A9X8WLH0_9BACI</name>
<dbReference type="EMBL" id="FTMX01000005">
    <property type="protein sequence ID" value="SIR68591.1"/>
    <property type="molecule type" value="Genomic_DNA"/>
</dbReference>
<organism evidence="1 2">
    <name type="scientific">Peribacillus simplex</name>
    <dbReference type="NCBI Taxonomy" id="1478"/>
    <lineage>
        <taxon>Bacteria</taxon>
        <taxon>Bacillati</taxon>
        <taxon>Bacillota</taxon>
        <taxon>Bacilli</taxon>
        <taxon>Bacillales</taxon>
        <taxon>Bacillaceae</taxon>
        <taxon>Peribacillus</taxon>
    </lineage>
</organism>
<accession>A0A9X8WLH0</accession>
<dbReference type="Proteomes" id="UP000185829">
    <property type="component" value="Unassembled WGS sequence"/>
</dbReference>
<protein>
    <submittedName>
        <fullName evidence="1">Phage terminase, small subunit, putative, P27 family</fullName>
    </submittedName>
</protein>
<comment type="caution">
    <text evidence="1">The sequence shown here is derived from an EMBL/GenBank/DDBJ whole genome shotgun (WGS) entry which is preliminary data.</text>
</comment>
<evidence type="ECO:0000313" key="1">
    <source>
        <dbReference type="EMBL" id="SIR68591.1"/>
    </source>
</evidence>
<gene>
    <name evidence="1" type="ORF">SAMN05878482_10530</name>
</gene>
<sequence>MKAPAHFDETSTKHFNFIVEQLQRIEKLDEAYLPIIDALAFNLTEVESCQKVLMKEGFIMDGLHGKKEHPAVSISKKAQSKVLESYKVLGLDASQRFKEDQAKPEDLNKDPLIQLLRAKF</sequence>
<dbReference type="AlphaFoldDB" id="A0A9X8WLH0"/>